<keyword evidence="5 8" id="KW-0057">Aromatic amino acid biosynthesis</keyword>
<proteinExistence type="inferred from homology"/>
<dbReference type="CDD" id="cd04724">
    <property type="entry name" value="Tryptophan_synthase_alpha"/>
    <property type="match status" value="1"/>
</dbReference>
<reference evidence="11 12" key="1">
    <citation type="journal article" date="2017" name="Nature">
        <title>Atmospheric trace gases support primary production in Antarctic desert surface soil.</title>
        <authorList>
            <person name="Ji M."/>
            <person name="Greening C."/>
            <person name="Vanwonterghem I."/>
            <person name="Carere C.R."/>
            <person name="Bay S.K."/>
            <person name="Steen J.A."/>
            <person name="Montgomery K."/>
            <person name="Lines T."/>
            <person name="Beardall J."/>
            <person name="van Dorst J."/>
            <person name="Snape I."/>
            <person name="Stott M.B."/>
            <person name="Hugenholtz P."/>
            <person name="Ferrari B.C."/>
        </authorList>
    </citation>
    <scope>NUCLEOTIDE SEQUENCE [LARGE SCALE GENOMIC DNA]</scope>
    <source>
        <strain evidence="11">RRmetagenome_bin12</strain>
    </source>
</reference>
<evidence type="ECO:0000313" key="13">
    <source>
        <dbReference type="Proteomes" id="UP000606991"/>
    </source>
</evidence>
<accession>A0A934K478</accession>
<evidence type="ECO:0000256" key="7">
    <source>
        <dbReference type="ARBA" id="ARBA00049047"/>
    </source>
</evidence>
<dbReference type="GO" id="GO:0004834">
    <property type="term" value="F:tryptophan synthase activity"/>
    <property type="evidence" value="ECO:0007669"/>
    <property type="project" value="UniProtKB-UniRule"/>
</dbReference>
<evidence type="ECO:0000313" key="10">
    <source>
        <dbReference type="EMBL" id="MBJ7595298.1"/>
    </source>
</evidence>
<evidence type="ECO:0000313" key="11">
    <source>
        <dbReference type="EMBL" id="PZR82510.1"/>
    </source>
</evidence>
<dbReference type="Proteomes" id="UP000606991">
    <property type="component" value="Unassembled WGS sequence"/>
</dbReference>
<organism evidence="11 12">
    <name type="scientific">Candidatus Aeolococcus gillhamiae</name>
    <dbReference type="NCBI Taxonomy" id="3127015"/>
    <lineage>
        <taxon>Bacteria</taxon>
        <taxon>Bacillati</taxon>
        <taxon>Candidatus Dormiibacterota</taxon>
        <taxon>Candidatus Dormibacteria</taxon>
        <taxon>Candidatus Aeolococcales</taxon>
        <taxon>Candidatus Aeolococcaceae</taxon>
        <taxon>Candidatus Aeolococcus</taxon>
    </lineage>
</organism>
<comment type="pathway">
    <text evidence="1 8">Amino-acid biosynthesis; L-tryptophan biosynthesis; L-tryptophan from chorismate: step 5/5.</text>
</comment>
<comment type="catalytic activity">
    <reaction evidence="7 8">
        <text>(1S,2R)-1-C-(indol-3-yl)glycerol 3-phosphate + L-serine = D-glyceraldehyde 3-phosphate + L-tryptophan + H2O</text>
        <dbReference type="Rhea" id="RHEA:10532"/>
        <dbReference type="ChEBI" id="CHEBI:15377"/>
        <dbReference type="ChEBI" id="CHEBI:33384"/>
        <dbReference type="ChEBI" id="CHEBI:57912"/>
        <dbReference type="ChEBI" id="CHEBI:58866"/>
        <dbReference type="ChEBI" id="CHEBI:59776"/>
        <dbReference type="EC" id="4.2.1.20"/>
    </reaction>
</comment>
<protein>
    <recommendedName>
        <fullName evidence="8">Tryptophan synthase alpha chain</fullName>
        <ecNumber evidence="8">4.2.1.20</ecNumber>
    </recommendedName>
</protein>
<evidence type="ECO:0000256" key="9">
    <source>
        <dbReference type="RuleBase" id="RU003662"/>
    </source>
</evidence>
<dbReference type="EC" id="4.2.1.20" evidence="8"/>
<dbReference type="InterPro" id="IPR011060">
    <property type="entry name" value="RibuloseP-bd_barrel"/>
</dbReference>
<comment type="similarity">
    <text evidence="8 9">Belongs to the TrpA family.</text>
</comment>
<evidence type="ECO:0000256" key="1">
    <source>
        <dbReference type="ARBA" id="ARBA00004733"/>
    </source>
</evidence>
<feature type="active site" description="Proton acceptor" evidence="8">
    <location>
        <position position="66"/>
    </location>
</feature>
<accession>A0A2W5ZAT5</accession>
<name>A0A2W5ZAT5_9BACT</name>
<evidence type="ECO:0000313" key="12">
    <source>
        <dbReference type="Proteomes" id="UP000248724"/>
    </source>
</evidence>
<dbReference type="Gene3D" id="3.20.20.70">
    <property type="entry name" value="Aldolase class I"/>
    <property type="match status" value="1"/>
</dbReference>
<evidence type="ECO:0000256" key="4">
    <source>
        <dbReference type="ARBA" id="ARBA00022822"/>
    </source>
</evidence>
<evidence type="ECO:0000256" key="8">
    <source>
        <dbReference type="HAMAP-Rule" id="MF_00131"/>
    </source>
</evidence>
<comment type="caution">
    <text evidence="11">The sequence shown here is derived from an EMBL/GenBank/DDBJ whole genome shotgun (WGS) entry which is preliminary data.</text>
</comment>
<dbReference type="Proteomes" id="UP000248724">
    <property type="component" value="Unassembled WGS sequence"/>
</dbReference>
<dbReference type="GO" id="GO:0005829">
    <property type="term" value="C:cytosol"/>
    <property type="evidence" value="ECO:0007669"/>
    <property type="project" value="TreeGrafter"/>
</dbReference>
<reference evidence="11" key="2">
    <citation type="submission" date="2018-05" db="EMBL/GenBank/DDBJ databases">
        <authorList>
            <person name="Ferrari B."/>
        </authorList>
    </citation>
    <scope>NUCLEOTIDE SEQUENCE</scope>
    <source>
        <strain evidence="11">RRmetagenome_bin12</strain>
    </source>
</reference>
<evidence type="ECO:0000256" key="3">
    <source>
        <dbReference type="ARBA" id="ARBA00022605"/>
    </source>
</evidence>
<evidence type="ECO:0000256" key="6">
    <source>
        <dbReference type="ARBA" id="ARBA00023239"/>
    </source>
</evidence>
<dbReference type="EMBL" id="JAEKNS010000111">
    <property type="protein sequence ID" value="MBJ7595298.1"/>
    <property type="molecule type" value="Genomic_DNA"/>
</dbReference>
<dbReference type="RefSeq" id="WP_337312278.1">
    <property type="nucleotide sequence ID" value="NZ_JAEKNS010000111.1"/>
</dbReference>
<dbReference type="PANTHER" id="PTHR43406:SF1">
    <property type="entry name" value="TRYPTOPHAN SYNTHASE ALPHA CHAIN, CHLOROPLASTIC"/>
    <property type="match status" value="1"/>
</dbReference>
<dbReference type="EMBL" id="QHBU01000070">
    <property type="protein sequence ID" value="PZR82510.1"/>
    <property type="molecule type" value="Genomic_DNA"/>
</dbReference>
<dbReference type="PANTHER" id="PTHR43406">
    <property type="entry name" value="TRYPTOPHAN SYNTHASE, ALPHA CHAIN"/>
    <property type="match status" value="1"/>
</dbReference>
<sequence>MRVTMPPGERLTVALRDHAGGLPALVPYVTAGYPRRDDTVAVLRAAQDAGCAAVEIGIPFSDPLADGPSVQRAGWQALRNGMTMGLAIEQVATARAAGVTLPLALMTYVNPVLSHGLDPFCADAAAAGADGIIVPDLPAGEASDLRDAGAAHGLALIPMVAPTTPTERIELACHNAAGFIYCVGVVGTTGARAEIAAEAFDLLDRVRASTPLPRAIGFGLSRHEHLVALRGRCEAAVVGSALLDAMSSHPDDGAAAASMFLHGMLHAA</sequence>
<keyword evidence="6 8" id="KW-0456">Lyase</keyword>
<dbReference type="SUPFAM" id="SSF51366">
    <property type="entry name" value="Ribulose-phoshate binding barrel"/>
    <property type="match status" value="1"/>
</dbReference>
<dbReference type="InterPro" id="IPR002028">
    <property type="entry name" value="Trp_synthase_suA"/>
</dbReference>
<comment type="subunit">
    <text evidence="2 8">Tetramer of two alpha and two beta chains.</text>
</comment>
<keyword evidence="3 8" id="KW-0028">Amino-acid biosynthesis</keyword>
<dbReference type="UniPathway" id="UPA00035">
    <property type="reaction ID" value="UER00044"/>
</dbReference>
<reference evidence="10 13" key="3">
    <citation type="submission" date="2020-10" db="EMBL/GenBank/DDBJ databases">
        <title>Ca. Dormibacterota MAGs.</title>
        <authorList>
            <person name="Montgomery K."/>
        </authorList>
    </citation>
    <scope>NUCLEOTIDE SEQUENCE [LARGE SCALE GENOMIC DNA]</scope>
    <source>
        <strain evidence="10">SC8812_S17_18</strain>
    </source>
</reference>
<gene>
    <name evidence="8" type="primary">trpA</name>
    <name evidence="11" type="ORF">DLM65_03705</name>
    <name evidence="10" type="ORF">JF886_10645</name>
</gene>
<comment type="function">
    <text evidence="8">The alpha subunit is responsible for the aldol cleavage of indoleglycerol phosphate to indole and glyceraldehyde 3-phosphate.</text>
</comment>
<dbReference type="InterPro" id="IPR013785">
    <property type="entry name" value="Aldolase_TIM"/>
</dbReference>
<dbReference type="NCBIfam" id="TIGR00262">
    <property type="entry name" value="trpA"/>
    <property type="match status" value="1"/>
</dbReference>
<evidence type="ECO:0000256" key="2">
    <source>
        <dbReference type="ARBA" id="ARBA00011270"/>
    </source>
</evidence>
<dbReference type="InterPro" id="IPR018204">
    <property type="entry name" value="Trp_synthase_alpha_AS"/>
</dbReference>
<feature type="active site" description="Proton acceptor" evidence="8">
    <location>
        <position position="55"/>
    </location>
</feature>
<dbReference type="PROSITE" id="PS00167">
    <property type="entry name" value="TRP_SYNTHASE_ALPHA"/>
    <property type="match status" value="1"/>
</dbReference>
<dbReference type="Pfam" id="PF00290">
    <property type="entry name" value="Trp_syntA"/>
    <property type="match status" value="1"/>
</dbReference>
<keyword evidence="4 8" id="KW-0822">Tryptophan biosynthesis</keyword>
<dbReference type="AlphaFoldDB" id="A0A2W5ZAT5"/>
<evidence type="ECO:0000256" key="5">
    <source>
        <dbReference type="ARBA" id="ARBA00023141"/>
    </source>
</evidence>
<dbReference type="HAMAP" id="MF_00131">
    <property type="entry name" value="Trp_synth_alpha"/>
    <property type="match status" value="1"/>
</dbReference>